<dbReference type="InterPro" id="IPR036085">
    <property type="entry name" value="PAZ_dom_sf"/>
</dbReference>
<reference evidence="4" key="1">
    <citation type="submission" date="2017-02" db="UniProtKB">
        <authorList>
            <consortium name="WormBaseParasite"/>
        </authorList>
    </citation>
    <scope>IDENTIFICATION</scope>
</reference>
<dbReference type="OrthoDB" id="10252740at2759"/>
<proteinExistence type="predicted"/>
<reference evidence="2 3" key="2">
    <citation type="submission" date="2018-10" db="EMBL/GenBank/DDBJ databases">
        <authorList>
            <consortium name="Pathogen Informatics"/>
        </authorList>
    </citation>
    <scope>NUCLEOTIDE SEQUENCE [LARGE SCALE GENOMIC DNA]</scope>
</reference>
<dbReference type="AlphaFoldDB" id="A0A0N4UUM4"/>
<protein>
    <submittedName>
        <fullName evidence="4">Piwi domain-containing protein</fullName>
    </submittedName>
</protein>
<dbReference type="WBParaSite" id="EVEC_0000110101-mRNA-1">
    <property type="protein sequence ID" value="EVEC_0000110101-mRNA-1"/>
    <property type="gene ID" value="EVEC_0000110101"/>
</dbReference>
<dbReference type="SUPFAM" id="SSF101690">
    <property type="entry name" value="PAZ domain"/>
    <property type="match status" value="1"/>
</dbReference>
<dbReference type="Gene3D" id="3.30.420.10">
    <property type="entry name" value="Ribonuclease H-like superfamily/Ribonuclease H"/>
    <property type="match status" value="1"/>
</dbReference>
<dbReference type="STRING" id="51028.A0A0N4UUM4"/>
<accession>A0A0N4UUM4</accession>
<dbReference type="Pfam" id="PF02171">
    <property type="entry name" value="Piwi"/>
    <property type="match status" value="1"/>
</dbReference>
<keyword evidence="3" id="KW-1185">Reference proteome</keyword>
<evidence type="ECO:0000313" key="3">
    <source>
        <dbReference type="Proteomes" id="UP000274131"/>
    </source>
</evidence>
<dbReference type="GO" id="GO:0003676">
    <property type="term" value="F:nucleic acid binding"/>
    <property type="evidence" value="ECO:0007669"/>
    <property type="project" value="InterPro"/>
</dbReference>
<dbReference type="PROSITE" id="PS50822">
    <property type="entry name" value="PIWI"/>
    <property type="match status" value="1"/>
</dbReference>
<dbReference type="InterPro" id="IPR036397">
    <property type="entry name" value="RNaseH_sf"/>
</dbReference>
<sequence>MEHSVSAIEAEENFDRTRLVLKEVEPILLNKCDIDSLSTPSASSCSLECDSERRRHVEITSRDQRLHQSSGMKEKLEKAKTQKPVEVVTNFFTVEADDTVVYRYDVCITASKAGTQKKTIDLCRGTEALYGSPVFAFKGRLELPLFLERGRDPERQRKCVELLKFALERYRQSREVSIVYDGSHILYTTKALDLKQVGVINFDSYKLPTYLKKLLGENVVVRIEISECRESAHQFRLNEYSSAVSSETSQQDHSLRQFYEILTSQNAIMKYVEVRFIVSYVPSLCSDGYIVCGAGKLFPKKKENIDRLSDGKMIMSGVEKGFRLISGPNGVIPAVVVDNPYQPLFAAKKAAFYVEQPLLQLVKELWKKPLTEVNQKSFEAFVACVQPSVSSEFVPCASTSLYEFLEEGTSVYVVTYGCVTTETEGFLWLPVFPMILPNLPAVVLRGPNGPVYFPMEVLSVVGGQRVPLSKQSSTLTRSMIKCTAVKPAARFAEIERNMEALDLCGPTSRNKILEAFGVRISPKPLKLTANRRALPSVRFGDSKVVGVISDKASWESKTTKYELPAAIKNFHFLYDNVKNIEDVKYGLINFHGDLVKKAKAKGMKIGRIITKNVPFSDLETYIKSVQDRPHSFIMYLDARDDTHGQFLPYYFLRYVRQLLIYSSSKYGNHNSSNTSKYLTALSHQVLWGTLIAEFGGVVAFQEISILTPFANRGSAVIQIDGNNLKLYEVLYQVVTQHVRLTTVSEAKSKPLTMENILNKMNCKNYGLCYRVIPESFAAKKWIGTGETLVIGYDVCHPDPQSAYERRLGLPPRQPSVIGISFNGAKSPEAFIGDYAYHEPRKEQVTGYILDDRSRWILNMFFKNRGHLPKYIIVTRDGVKEEELETIRTAVKEFAEVKLNKPGYNPKFTLVIATKRHNKRFAVEDANGVLQNSLPGTVIDHTVTRPDVTEMFIQAHRIIQGTGKLPAYTVPLNEINLVMEEIQSLMLALCYTHQIVNSAVSIPEPIFQADEWAKRGRNVFRAMLWVLPTYETLFNFNWGRYPFILTKKLIKDVKVIC</sequence>
<evidence type="ECO:0000313" key="4">
    <source>
        <dbReference type="WBParaSite" id="EVEC_0000110101-mRNA-1"/>
    </source>
</evidence>
<gene>
    <name evidence="2" type="ORF">EVEC_LOCUS809</name>
</gene>
<dbReference type="SUPFAM" id="SSF53098">
    <property type="entry name" value="Ribonuclease H-like"/>
    <property type="match status" value="1"/>
</dbReference>
<feature type="domain" description="Piwi" evidence="1">
    <location>
        <begin position="733"/>
        <end position="1020"/>
    </location>
</feature>
<evidence type="ECO:0000313" key="2">
    <source>
        <dbReference type="EMBL" id="VDD85666.1"/>
    </source>
</evidence>
<dbReference type="InterPro" id="IPR012337">
    <property type="entry name" value="RNaseH-like_sf"/>
</dbReference>
<dbReference type="InterPro" id="IPR003165">
    <property type="entry name" value="Piwi"/>
</dbReference>
<dbReference type="Proteomes" id="UP000274131">
    <property type="component" value="Unassembled WGS sequence"/>
</dbReference>
<dbReference type="SMART" id="SM00950">
    <property type="entry name" value="Piwi"/>
    <property type="match status" value="1"/>
</dbReference>
<evidence type="ECO:0000259" key="1">
    <source>
        <dbReference type="PROSITE" id="PS50822"/>
    </source>
</evidence>
<name>A0A0N4UUM4_ENTVE</name>
<dbReference type="EMBL" id="UXUI01007139">
    <property type="protein sequence ID" value="VDD85666.1"/>
    <property type="molecule type" value="Genomic_DNA"/>
</dbReference>
<organism evidence="4">
    <name type="scientific">Enterobius vermicularis</name>
    <name type="common">Human pinworm</name>
    <dbReference type="NCBI Taxonomy" id="51028"/>
    <lineage>
        <taxon>Eukaryota</taxon>
        <taxon>Metazoa</taxon>
        <taxon>Ecdysozoa</taxon>
        <taxon>Nematoda</taxon>
        <taxon>Chromadorea</taxon>
        <taxon>Rhabditida</taxon>
        <taxon>Spirurina</taxon>
        <taxon>Oxyuridomorpha</taxon>
        <taxon>Oxyuroidea</taxon>
        <taxon>Oxyuridae</taxon>
        <taxon>Enterobius</taxon>
    </lineage>
</organism>
<dbReference type="PANTHER" id="PTHR22891">
    <property type="entry name" value="EUKARYOTIC TRANSLATION INITIATION FACTOR 2C"/>
    <property type="match status" value="1"/>
</dbReference>